<feature type="region of interest" description="Disordered" evidence="1">
    <location>
        <begin position="1"/>
        <end position="94"/>
    </location>
</feature>
<evidence type="ECO:0000256" key="1">
    <source>
        <dbReference type="SAM" id="MobiDB-lite"/>
    </source>
</evidence>
<organism evidence="2 3">
    <name type="scientific">Pleuronectes platessa</name>
    <name type="common">European plaice</name>
    <dbReference type="NCBI Taxonomy" id="8262"/>
    <lineage>
        <taxon>Eukaryota</taxon>
        <taxon>Metazoa</taxon>
        <taxon>Chordata</taxon>
        <taxon>Craniata</taxon>
        <taxon>Vertebrata</taxon>
        <taxon>Euteleostomi</taxon>
        <taxon>Actinopterygii</taxon>
        <taxon>Neopterygii</taxon>
        <taxon>Teleostei</taxon>
        <taxon>Neoteleostei</taxon>
        <taxon>Acanthomorphata</taxon>
        <taxon>Carangaria</taxon>
        <taxon>Pleuronectiformes</taxon>
        <taxon>Pleuronectoidei</taxon>
        <taxon>Pleuronectidae</taxon>
        <taxon>Pleuronectes</taxon>
    </lineage>
</organism>
<name>A0A9N7VD25_PLEPL</name>
<protein>
    <submittedName>
        <fullName evidence="2">Uncharacterized protein</fullName>
    </submittedName>
</protein>
<keyword evidence="3" id="KW-1185">Reference proteome</keyword>
<dbReference type="AlphaFoldDB" id="A0A9N7VD25"/>
<feature type="compositionally biased region" description="Basic residues" evidence="1">
    <location>
        <begin position="47"/>
        <end position="60"/>
    </location>
</feature>
<sequence>MAEAGQSDTGTGRTERLSVSGGGGGRGGGGIGGGGGRGGGGGGGGTRGRRKRSRRGKRRGGAVALKQLELVRNHHSRSEQSRDTGRPELPLKQHKTPLFICLFDLSA</sequence>
<evidence type="ECO:0000313" key="2">
    <source>
        <dbReference type="EMBL" id="CAB1447105.1"/>
    </source>
</evidence>
<dbReference type="EMBL" id="CADEAL010003936">
    <property type="protein sequence ID" value="CAB1447105.1"/>
    <property type="molecule type" value="Genomic_DNA"/>
</dbReference>
<comment type="caution">
    <text evidence="2">The sequence shown here is derived from an EMBL/GenBank/DDBJ whole genome shotgun (WGS) entry which is preliminary data.</text>
</comment>
<accession>A0A9N7VD25</accession>
<feature type="compositionally biased region" description="Polar residues" evidence="1">
    <location>
        <begin position="1"/>
        <end position="12"/>
    </location>
</feature>
<gene>
    <name evidence="2" type="ORF">PLEPLA_LOCUS34801</name>
</gene>
<feature type="compositionally biased region" description="Gly residues" evidence="1">
    <location>
        <begin position="20"/>
        <end position="46"/>
    </location>
</feature>
<dbReference type="Proteomes" id="UP001153269">
    <property type="component" value="Unassembled WGS sequence"/>
</dbReference>
<proteinExistence type="predicted"/>
<evidence type="ECO:0000313" key="3">
    <source>
        <dbReference type="Proteomes" id="UP001153269"/>
    </source>
</evidence>
<reference evidence="2" key="1">
    <citation type="submission" date="2020-03" db="EMBL/GenBank/DDBJ databases">
        <authorList>
            <person name="Weist P."/>
        </authorList>
    </citation>
    <scope>NUCLEOTIDE SEQUENCE</scope>
</reference>
<feature type="compositionally biased region" description="Basic and acidic residues" evidence="1">
    <location>
        <begin position="69"/>
        <end position="91"/>
    </location>
</feature>